<dbReference type="EMBL" id="BGZK01001000">
    <property type="protein sequence ID" value="GBP68076.1"/>
    <property type="molecule type" value="Genomic_DNA"/>
</dbReference>
<dbReference type="PANTHER" id="PTHR33273:SF2">
    <property type="entry name" value="ENDONUCLEASE_EXONUCLEASE_PHOSPHATASE DOMAIN-CONTAINING PROTEIN"/>
    <property type="match status" value="1"/>
</dbReference>
<sequence>MDKTPGTPGIGDPKRVLKFLPLAEANTSQAKANLNDVGSASSASSREQSPSPSVCSGKRTSRAISSDESSEQSVKGSDEEEQENLLFKGNGKPTECTDSPASPVSSFSQKSVVVHKQTTSETKSNSMEGNKPSPPPRSKPPPPPICLRDKSKWNMISSACTRLHINYTRAHNTNQGNRITAASIDDFRKLNTFFIKSDLPFHTYALEEERKVKAVLKGIPLEFETEDIKLDLERQGYPVLAVHRMHRRDGTALRMSLIILERWIEQKIFSKKLSNICGLSGIIVEVPYRRGKPGQCYRCQLYGHAAANCHAQPRCVKCLVLHWTKDCNRNREG</sequence>
<dbReference type="AlphaFoldDB" id="A0A4C1XWY9"/>
<evidence type="ECO:0000259" key="2">
    <source>
        <dbReference type="SMART" id="SM00596"/>
    </source>
</evidence>
<name>A0A4C1XWY9_EUMVA</name>
<proteinExistence type="predicted"/>
<feature type="compositionally biased region" description="Low complexity" evidence="1">
    <location>
        <begin position="39"/>
        <end position="56"/>
    </location>
</feature>
<evidence type="ECO:0000313" key="3">
    <source>
        <dbReference type="EMBL" id="GBP68076.1"/>
    </source>
</evidence>
<reference evidence="3 4" key="1">
    <citation type="journal article" date="2019" name="Commun. Biol.">
        <title>The bagworm genome reveals a unique fibroin gene that provides high tensile strength.</title>
        <authorList>
            <person name="Kono N."/>
            <person name="Nakamura H."/>
            <person name="Ohtoshi R."/>
            <person name="Tomita M."/>
            <person name="Numata K."/>
            <person name="Arakawa K."/>
        </authorList>
    </citation>
    <scope>NUCLEOTIDE SEQUENCE [LARGE SCALE GENOMIC DNA]</scope>
</reference>
<dbReference type="SMART" id="SM00596">
    <property type="entry name" value="PRE_C2HC"/>
    <property type="match status" value="1"/>
</dbReference>
<comment type="caution">
    <text evidence="3">The sequence shown here is derived from an EMBL/GenBank/DDBJ whole genome shotgun (WGS) entry which is preliminary data.</text>
</comment>
<dbReference type="GO" id="GO:0008270">
    <property type="term" value="F:zinc ion binding"/>
    <property type="evidence" value="ECO:0007669"/>
    <property type="project" value="InterPro"/>
</dbReference>
<dbReference type="InterPro" id="IPR006579">
    <property type="entry name" value="Pre_C2HC_dom"/>
</dbReference>
<feature type="compositionally biased region" description="Polar residues" evidence="1">
    <location>
        <begin position="62"/>
        <end position="75"/>
    </location>
</feature>
<feature type="compositionally biased region" description="Pro residues" evidence="1">
    <location>
        <begin position="132"/>
        <end position="145"/>
    </location>
</feature>
<accession>A0A4C1XWY9</accession>
<dbReference type="Pfam" id="PF07530">
    <property type="entry name" value="PRE_C2HC"/>
    <property type="match status" value="1"/>
</dbReference>
<feature type="compositionally biased region" description="Polar residues" evidence="1">
    <location>
        <begin position="96"/>
        <end position="128"/>
    </location>
</feature>
<gene>
    <name evidence="3" type="primary">ORF1</name>
    <name evidence="3" type="ORF">EVAR_45364_1</name>
</gene>
<dbReference type="OrthoDB" id="8123886at2759"/>
<evidence type="ECO:0000313" key="4">
    <source>
        <dbReference type="Proteomes" id="UP000299102"/>
    </source>
</evidence>
<dbReference type="Proteomes" id="UP000299102">
    <property type="component" value="Unassembled WGS sequence"/>
</dbReference>
<dbReference type="GO" id="GO:0003676">
    <property type="term" value="F:nucleic acid binding"/>
    <property type="evidence" value="ECO:0007669"/>
    <property type="project" value="InterPro"/>
</dbReference>
<dbReference type="SUPFAM" id="SSF57756">
    <property type="entry name" value="Retrovirus zinc finger-like domains"/>
    <property type="match status" value="1"/>
</dbReference>
<dbReference type="PANTHER" id="PTHR33273">
    <property type="entry name" value="DOMAIN-CONTAINING PROTEIN, PUTATIVE-RELATED"/>
    <property type="match status" value="1"/>
</dbReference>
<feature type="region of interest" description="Disordered" evidence="1">
    <location>
        <begin position="30"/>
        <end position="148"/>
    </location>
</feature>
<organism evidence="3 4">
    <name type="scientific">Eumeta variegata</name>
    <name type="common">Bagworm moth</name>
    <name type="synonym">Eumeta japonica</name>
    <dbReference type="NCBI Taxonomy" id="151549"/>
    <lineage>
        <taxon>Eukaryota</taxon>
        <taxon>Metazoa</taxon>
        <taxon>Ecdysozoa</taxon>
        <taxon>Arthropoda</taxon>
        <taxon>Hexapoda</taxon>
        <taxon>Insecta</taxon>
        <taxon>Pterygota</taxon>
        <taxon>Neoptera</taxon>
        <taxon>Endopterygota</taxon>
        <taxon>Lepidoptera</taxon>
        <taxon>Glossata</taxon>
        <taxon>Ditrysia</taxon>
        <taxon>Tineoidea</taxon>
        <taxon>Psychidae</taxon>
        <taxon>Oiketicinae</taxon>
        <taxon>Eumeta</taxon>
    </lineage>
</organism>
<protein>
    <submittedName>
        <fullName evidence="3">Nucleic-acid-binding protein from transposon X-element</fullName>
    </submittedName>
</protein>
<evidence type="ECO:0000256" key="1">
    <source>
        <dbReference type="SAM" id="MobiDB-lite"/>
    </source>
</evidence>
<feature type="domain" description="Pre-C2HC" evidence="2">
    <location>
        <begin position="225"/>
        <end position="294"/>
    </location>
</feature>
<keyword evidence="4" id="KW-1185">Reference proteome</keyword>
<dbReference type="InterPro" id="IPR036875">
    <property type="entry name" value="Znf_CCHC_sf"/>
</dbReference>